<reference evidence="1" key="1">
    <citation type="submission" date="2018-06" db="EMBL/GenBank/DDBJ databases">
        <authorList>
            <person name="Zhirakovskaya E."/>
        </authorList>
    </citation>
    <scope>NUCLEOTIDE SEQUENCE</scope>
</reference>
<dbReference type="GO" id="GO:0008168">
    <property type="term" value="F:methyltransferase activity"/>
    <property type="evidence" value="ECO:0007669"/>
    <property type="project" value="UniProtKB-KW"/>
</dbReference>
<dbReference type="AlphaFoldDB" id="A0A3B0ZTK6"/>
<gene>
    <name evidence="1" type="ORF">MNBD_GAMMA18-1608</name>
</gene>
<name>A0A3B0ZTK6_9ZZZZ</name>
<proteinExistence type="predicted"/>
<accession>A0A3B0ZTK6</accession>
<organism evidence="1">
    <name type="scientific">hydrothermal vent metagenome</name>
    <dbReference type="NCBI Taxonomy" id="652676"/>
    <lineage>
        <taxon>unclassified sequences</taxon>
        <taxon>metagenomes</taxon>
        <taxon>ecological metagenomes</taxon>
    </lineage>
</organism>
<feature type="non-terminal residue" evidence="1">
    <location>
        <position position="243"/>
    </location>
</feature>
<keyword evidence="1" id="KW-0489">Methyltransferase</keyword>
<evidence type="ECO:0000313" key="1">
    <source>
        <dbReference type="EMBL" id="VAW84754.1"/>
    </source>
</evidence>
<dbReference type="GO" id="GO:0032259">
    <property type="term" value="P:methylation"/>
    <property type="evidence" value="ECO:0007669"/>
    <property type="project" value="UniProtKB-KW"/>
</dbReference>
<sequence length="243" mass="28277">MAVSDNAATFLGINNENEFYSAHYLSEVFKGDIKETLDGWNKRAEEEEHYQPPFKRLSNLNREYFAMRERLGRERSAKQRTQMQRNFFKSLLSVLDIPWAPANVIVGKDQELPVLSRLPNNSDNEPAKLWVLGALDINNEGCDPLSLKLHKDQYIGDGPQFDSLKNTEWYKLLNEVIFKVDEPPRWVLLVSDSQLILIDRYKWLQNRMLRFDWSEILGRRDDLTLKATAVLLHANSLIPEQGE</sequence>
<keyword evidence="1" id="KW-0808">Transferase</keyword>
<protein>
    <submittedName>
        <fullName evidence="1">Type II restriction enzyme, methylase subunits</fullName>
    </submittedName>
</protein>
<dbReference type="EMBL" id="UOFP01000066">
    <property type="protein sequence ID" value="VAW84754.1"/>
    <property type="molecule type" value="Genomic_DNA"/>
</dbReference>